<evidence type="ECO:0000256" key="2">
    <source>
        <dbReference type="ARBA" id="ARBA00008171"/>
    </source>
</evidence>
<evidence type="ECO:0000256" key="3">
    <source>
        <dbReference type="ARBA" id="ARBA00022490"/>
    </source>
</evidence>
<evidence type="ECO:0000256" key="14">
    <source>
        <dbReference type="ARBA" id="ARBA00022989"/>
    </source>
</evidence>
<dbReference type="OrthoDB" id="2016095at2759"/>
<dbReference type="SUPFAM" id="SSF52058">
    <property type="entry name" value="L domain-like"/>
    <property type="match status" value="1"/>
</dbReference>
<evidence type="ECO:0000256" key="19">
    <source>
        <dbReference type="ARBA" id="ARBA00048679"/>
    </source>
</evidence>
<dbReference type="SMART" id="SM00220">
    <property type="entry name" value="S_TKc"/>
    <property type="match status" value="1"/>
</dbReference>
<dbReference type="PANTHER" id="PTHR11017:SF230">
    <property type="entry name" value="ADP-RIBOSYL CYCLASE_CYCLIC ADP-RIBOSE HYDROLASE"/>
    <property type="match status" value="1"/>
</dbReference>
<dbReference type="Gene3D" id="3.40.50.300">
    <property type="entry name" value="P-loop containing nucleotide triphosphate hydrolases"/>
    <property type="match status" value="1"/>
</dbReference>
<evidence type="ECO:0000256" key="17">
    <source>
        <dbReference type="ARBA" id="ARBA00047304"/>
    </source>
</evidence>
<evidence type="ECO:0000256" key="21">
    <source>
        <dbReference type="PROSITE-ProRule" id="PRU10141"/>
    </source>
</evidence>
<dbReference type="Pfam" id="PF23282">
    <property type="entry name" value="WHD_ROQ1"/>
    <property type="match status" value="1"/>
</dbReference>
<dbReference type="Pfam" id="PF07725">
    <property type="entry name" value="LRR_3"/>
    <property type="match status" value="1"/>
</dbReference>
<dbReference type="SUPFAM" id="SSF52200">
    <property type="entry name" value="Toll/Interleukin receptor TIR domain"/>
    <property type="match status" value="1"/>
</dbReference>
<keyword evidence="6" id="KW-0433">Leucine-rich repeat</keyword>
<evidence type="ECO:0000256" key="11">
    <source>
        <dbReference type="ARBA" id="ARBA00022777"/>
    </source>
</evidence>
<keyword evidence="13 21" id="KW-0067">ATP-binding</keyword>
<dbReference type="SMART" id="SM00255">
    <property type="entry name" value="TIR"/>
    <property type="match status" value="1"/>
</dbReference>
<dbReference type="GO" id="GO:0004674">
    <property type="term" value="F:protein serine/threonine kinase activity"/>
    <property type="evidence" value="ECO:0007669"/>
    <property type="project" value="UniProtKB-KW"/>
</dbReference>
<keyword evidence="7" id="KW-0808">Transferase</keyword>
<dbReference type="EMBL" id="JAAMPC010000011">
    <property type="protein sequence ID" value="KAG2279872.1"/>
    <property type="molecule type" value="Genomic_DNA"/>
</dbReference>
<dbReference type="Gene3D" id="1.10.510.10">
    <property type="entry name" value="Transferase(Phosphotransferase) domain 1"/>
    <property type="match status" value="1"/>
</dbReference>
<keyword evidence="14" id="KW-1133">Transmembrane helix</keyword>
<comment type="catalytic activity">
    <reaction evidence="17">
        <text>NAD(+) + H2O = ADP-D-ribose + nicotinamide + H(+)</text>
        <dbReference type="Rhea" id="RHEA:16301"/>
        <dbReference type="ChEBI" id="CHEBI:15377"/>
        <dbReference type="ChEBI" id="CHEBI:15378"/>
        <dbReference type="ChEBI" id="CHEBI:17154"/>
        <dbReference type="ChEBI" id="CHEBI:57540"/>
        <dbReference type="ChEBI" id="CHEBI:57967"/>
        <dbReference type="EC" id="3.2.2.6"/>
    </reaction>
    <physiologicalReaction direction="left-to-right" evidence="17">
        <dbReference type="Rhea" id="RHEA:16302"/>
    </physiologicalReaction>
</comment>
<keyword evidence="26" id="KW-1185">Reference proteome</keyword>
<dbReference type="InterPro" id="IPR000157">
    <property type="entry name" value="TIR_dom"/>
</dbReference>
<keyword evidence="9" id="KW-0677">Repeat</keyword>
<evidence type="ECO:0000256" key="20">
    <source>
        <dbReference type="ARBA" id="ARBA00063228"/>
    </source>
</evidence>
<evidence type="ECO:0008006" key="27">
    <source>
        <dbReference type="Google" id="ProtNLM"/>
    </source>
</evidence>
<dbReference type="GO" id="GO:0043531">
    <property type="term" value="F:ADP binding"/>
    <property type="evidence" value="ECO:0007669"/>
    <property type="project" value="InterPro"/>
</dbReference>
<evidence type="ECO:0000259" key="23">
    <source>
        <dbReference type="PROSITE" id="PS50011"/>
    </source>
</evidence>
<keyword evidence="15" id="KW-0520">NAD</keyword>
<dbReference type="GO" id="GO:0005737">
    <property type="term" value="C:cytoplasm"/>
    <property type="evidence" value="ECO:0007669"/>
    <property type="project" value="UniProtKB-SubCell"/>
</dbReference>
<dbReference type="Pfam" id="PF01582">
    <property type="entry name" value="TIR"/>
    <property type="match status" value="1"/>
</dbReference>
<feature type="binding site" evidence="21">
    <location>
        <position position="1208"/>
    </location>
    <ligand>
        <name>ATP</name>
        <dbReference type="ChEBI" id="CHEBI:30616"/>
    </ligand>
</feature>
<dbReference type="InterPro" id="IPR011713">
    <property type="entry name" value="Leu-rich_rpt_3"/>
</dbReference>
<evidence type="ECO:0000313" key="26">
    <source>
        <dbReference type="Proteomes" id="UP000886595"/>
    </source>
</evidence>
<comment type="similarity">
    <text evidence="2">Belongs to the protein kinase superfamily. TKL Ser/Thr protein kinase family. ROCO subfamily.</text>
</comment>
<evidence type="ECO:0000313" key="25">
    <source>
        <dbReference type="EMBL" id="KAG2279872.1"/>
    </source>
</evidence>
<evidence type="ECO:0000256" key="12">
    <source>
        <dbReference type="ARBA" id="ARBA00022801"/>
    </source>
</evidence>
<feature type="compositionally biased region" description="Basic residues" evidence="22">
    <location>
        <begin position="1085"/>
        <end position="1095"/>
    </location>
</feature>
<evidence type="ECO:0000256" key="18">
    <source>
        <dbReference type="ARBA" id="ARBA00047899"/>
    </source>
</evidence>
<dbReference type="InterPro" id="IPR008271">
    <property type="entry name" value="Ser/Thr_kinase_AS"/>
</dbReference>
<keyword evidence="11" id="KW-0418">Kinase</keyword>
<evidence type="ECO:0000256" key="5">
    <source>
        <dbReference type="ARBA" id="ARBA00022553"/>
    </source>
</evidence>
<protein>
    <recommendedName>
        <fullName evidence="27">Protein kinase domain-containing protein</fullName>
    </recommendedName>
</protein>
<dbReference type="GO" id="GO:0061809">
    <property type="term" value="F:NAD+ nucleosidase activity, cyclic ADP-ribose generating"/>
    <property type="evidence" value="ECO:0007669"/>
    <property type="project" value="UniProtKB-EC"/>
</dbReference>
<dbReference type="InterPro" id="IPR017441">
    <property type="entry name" value="Protein_kinase_ATP_BS"/>
</dbReference>
<comment type="catalytic activity">
    <reaction evidence="19">
        <text>L-seryl-[protein] + ATP = O-phospho-L-seryl-[protein] + ADP + H(+)</text>
        <dbReference type="Rhea" id="RHEA:17989"/>
        <dbReference type="Rhea" id="RHEA-COMP:9863"/>
        <dbReference type="Rhea" id="RHEA-COMP:11604"/>
        <dbReference type="ChEBI" id="CHEBI:15378"/>
        <dbReference type="ChEBI" id="CHEBI:29999"/>
        <dbReference type="ChEBI" id="CHEBI:30616"/>
        <dbReference type="ChEBI" id="CHEBI:83421"/>
        <dbReference type="ChEBI" id="CHEBI:456216"/>
        <dbReference type="EC" id="2.7.11.1"/>
    </reaction>
</comment>
<dbReference type="Pfam" id="PF00931">
    <property type="entry name" value="NB-ARC"/>
    <property type="match status" value="1"/>
</dbReference>
<accession>A0A8X7UIC8</accession>
<dbReference type="InterPro" id="IPR058192">
    <property type="entry name" value="WHD_ROQ1-like"/>
</dbReference>
<dbReference type="GO" id="GO:0005524">
    <property type="term" value="F:ATP binding"/>
    <property type="evidence" value="ECO:0007669"/>
    <property type="project" value="UniProtKB-UniRule"/>
</dbReference>
<evidence type="ECO:0000256" key="15">
    <source>
        <dbReference type="ARBA" id="ARBA00023027"/>
    </source>
</evidence>
<dbReference type="SUPFAM" id="SSF56112">
    <property type="entry name" value="Protein kinase-like (PK-like)"/>
    <property type="match status" value="1"/>
</dbReference>
<dbReference type="PRINTS" id="PR00364">
    <property type="entry name" value="DISEASERSIST"/>
</dbReference>
<evidence type="ECO:0000256" key="8">
    <source>
        <dbReference type="ARBA" id="ARBA00022692"/>
    </source>
</evidence>
<comment type="subunit">
    <text evidence="20">Interacts with ARAC5 and ARAC10.</text>
</comment>
<dbReference type="PROSITE" id="PS50104">
    <property type="entry name" value="TIR"/>
    <property type="match status" value="1"/>
</dbReference>
<dbReference type="Gene3D" id="3.30.200.20">
    <property type="entry name" value="Phosphorylase Kinase, domain 1"/>
    <property type="match status" value="1"/>
</dbReference>
<keyword evidence="8" id="KW-0812">Transmembrane</keyword>
<comment type="subcellular location">
    <subcellularLocation>
        <location evidence="1">Cytoplasm</location>
    </subcellularLocation>
</comment>
<dbReference type="GO" id="GO:0051020">
    <property type="term" value="F:GTPase binding"/>
    <property type="evidence" value="ECO:0007669"/>
    <property type="project" value="UniProtKB-ARBA"/>
</dbReference>
<evidence type="ECO:0000256" key="1">
    <source>
        <dbReference type="ARBA" id="ARBA00004496"/>
    </source>
</evidence>
<keyword evidence="3" id="KW-0963">Cytoplasm</keyword>
<dbReference type="SUPFAM" id="SSF52540">
    <property type="entry name" value="P-loop containing nucleoside triphosphate hydrolases"/>
    <property type="match status" value="1"/>
</dbReference>
<evidence type="ECO:0000256" key="13">
    <source>
        <dbReference type="ARBA" id="ARBA00022840"/>
    </source>
</evidence>
<dbReference type="PROSITE" id="PS50011">
    <property type="entry name" value="PROTEIN_KINASE_DOM"/>
    <property type="match status" value="1"/>
</dbReference>
<dbReference type="InterPro" id="IPR035897">
    <property type="entry name" value="Toll_tir_struct_dom_sf"/>
</dbReference>
<feature type="region of interest" description="Disordered" evidence="22">
    <location>
        <begin position="1069"/>
        <end position="1105"/>
    </location>
</feature>
<dbReference type="Gene3D" id="3.80.10.10">
    <property type="entry name" value="Ribonuclease Inhibitor"/>
    <property type="match status" value="1"/>
</dbReference>
<dbReference type="PANTHER" id="PTHR11017">
    <property type="entry name" value="LEUCINE-RICH REPEAT-CONTAINING PROTEIN"/>
    <property type="match status" value="1"/>
</dbReference>
<name>A0A8X7UIC8_BRACI</name>
<comment type="catalytic activity">
    <reaction evidence="18">
        <text>L-threonyl-[protein] + ATP = O-phospho-L-threonyl-[protein] + ADP + H(+)</text>
        <dbReference type="Rhea" id="RHEA:46608"/>
        <dbReference type="Rhea" id="RHEA-COMP:11060"/>
        <dbReference type="Rhea" id="RHEA-COMP:11605"/>
        <dbReference type="ChEBI" id="CHEBI:15378"/>
        <dbReference type="ChEBI" id="CHEBI:30013"/>
        <dbReference type="ChEBI" id="CHEBI:30616"/>
        <dbReference type="ChEBI" id="CHEBI:61977"/>
        <dbReference type="ChEBI" id="CHEBI:456216"/>
        <dbReference type="EC" id="2.7.11.1"/>
    </reaction>
</comment>
<evidence type="ECO:0000256" key="4">
    <source>
        <dbReference type="ARBA" id="ARBA00022527"/>
    </source>
</evidence>
<gene>
    <name evidence="25" type="ORF">Bca52824_051092</name>
</gene>
<dbReference type="InterPro" id="IPR044974">
    <property type="entry name" value="Disease_R_plants"/>
</dbReference>
<dbReference type="Gene3D" id="3.40.50.10140">
    <property type="entry name" value="Toll/interleukin-1 receptor homology (TIR) domain"/>
    <property type="match status" value="1"/>
</dbReference>
<keyword evidence="4" id="KW-0723">Serine/threonine-protein kinase</keyword>
<dbReference type="GO" id="GO:0007165">
    <property type="term" value="P:signal transduction"/>
    <property type="evidence" value="ECO:0007669"/>
    <property type="project" value="InterPro"/>
</dbReference>
<evidence type="ECO:0000259" key="24">
    <source>
        <dbReference type="PROSITE" id="PS50104"/>
    </source>
</evidence>
<evidence type="ECO:0000256" key="7">
    <source>
        <dbReference type="ARBA" id="ARBA00022679"/>
    </source>
</evidence>
<evidence type="ECO:0000256" key="9">
    <source>
        <dbReference type="ARBA" id="ARBA00022737"/>
    </source>
</evidence>
<dbReference type="InterPro" id="IPR000719">
    <property type="entry name" value="Prot_kinase_dom"/>
</dbReference>
<comment type="caution">
    <text evidence="25">The sequence shown here is derived from an EMBL/GenBank/DDBJ whole genome shotgun (WGS) entry which is preliminary data.</text>
</comment>
<proteinExistence type="inferred from homology"/>
<dbReference type="InterPro" id="IPR042197">
    <property type="entry name" value="Apaf_helical"/>
</dbReference>
<feature type="domain" description="Protein kinase" evidence="23">
    <location>
        <begin position="1179"/>
        <end position="1462"/>
    </location>
</feature>
<evidence type="ECO:0000256" key="16">
    <source>
        <dbReference type="ARBA" id="ARBA00023136"/>
    </source>
</evidence>
<dbReference type="Pfam" id="PF07714">
    <property type="entry name" value="PK_Tyr_Ser-Thr"/>
    <property type="match status" value="1"/>
</dbReference>
<keyword evidence="10 21" id="KW-0547">Nucleotide-binding</keyword>
<dbReference type="GO" id="GO:0006952">
    <property type="term" value="P:defense response"/>
    <property type="evidence" value="ECO:0007669"/>
    <property type="project" value="InterPro"/>
</dbReference>
<sequence length="1479" mass="167092">MASSSSLSRSWLYHAFLSFRGEDVREGFLSHVLKELKSKGIIPFIDHEIKRGESISPMLLGAIRQSRVAIVLLSRNYASSSWCLDELVEIMKCREENQQTVMTIFYKVDPSDVRKQKGDFGNAFDETCVGKTEEVTQAWRKALEEVAGIAGYHSSNSGNEADLINKVASDVTAVLGFTPSKDFDDFVGTEYQVTEIKSKLILQSEEVKVIALVGPAGIGKTTTARVLYNQLSPCFPFNTFLENIRGSYEKPCGNDYQLKLRLQKNLLSEIFNQKDIEVRHLGVAQQMLSGKKVLVEMANQRGWVGPGSIVIITTEDKKLLKSLGLGTNHMYEMIFPASTWALQIFCQYAFGQNSPDYGFERLAWEVTGLAGNLPLGLKVMGSYLRGMSRDWIEALPRLRSSLDREIESTLLFGYDGLSDNKDKALFLYLACFFSKFPYRFKVDRLKRLLEKCGLDVNHGLQILADKSLISTFFGYVDMHCLLQRTGREVVKKQSLEEPGKRQFLWDTTEIADVLYENPGTGKVLGIFLDTSEGGEIQMSKSCFDGMNNLQFLKISPDNLCIPEGLNCLPYKLRLIHWNNCPLTFWPSKFSAKFLVELIMQRSKLEKLWEGIKLMDLSKSEYLKENPDLSEATSLEELDLCGCKSLLELTVSKLNDCVLVMEFSGCSSLKELKLRYTAIEEMPSSISTWSCLYKLDMTGCRNLKEFPNVSDSINELELCNTGIEEVPPWIENLFRLRKLLMYGCEKLKTISPNISKLKNLYFLGLSFCDHSNYVDIKDEDRYTDDGLFEARIDWPRDLMRSWTLRSDFYGDYIFPICLPEEALTSPISLCFRGNGFKTIPDCIYHMSGLSKLEVSGCRDLVALPQLPGSLLSLDAEDCVLLKIIDSSFRNPKICLNFAYCFNLDQKARKLIQTSACKHAVLPGQEVPTHFTHRATSVAVTCRVRGKQNGVTVGSTKDCPEAEETTFSELSFVFIVHDEAWKVKGCGVRLWRRSLVVFLTEKKLKTKNAWADVNVENRGKQLTPLSTRRSRAGFSDSFSSHDEEQIATFCANKSESDDDLLRNIESETLSSSVLSTSDTSSSEANHHPHHRRHHHSHVGPTNGHWRGFHRLLKKGSSAMPFNTFSHLKGVPKLTRRKSKRIKDNMVPVLPAAALDTDDLFLFKPSWKNYSLQDIQTATNGYSPENLIGEGGYAEVYKGEMADGQIVAVKKLTRGSAEEMTMDYLSELGIIVHVDHPNIAKLIGYCVEGGMHLVLELSPNGSLASLLYEAKDKLSWSIRYKVAMGTAEGLYYLHEGCQRRIIHKDIKASNILLTENFEAQISDFGLAKWLPDQWTHHTVSKVEGTFGYLPPEFFMHGIVDEKTDVYAFGVLLLELITGKQAIDSSQHSVVMWAKPLIKENKIKELVDPILGDDYDLEELDRLIVDILKGDKCSLDKLREGENSKLQRTYSEELLDNEEYNSTKYLNDINRHMETVLGTSNDS</sequence>
<dbReference type="InterPro" id="IPR032675">
    <property type="entry name" value="LRR_dom_sf"/>
</dbReference>
<feature type="domain" description="TIR" evidence="24">
    <location>
        <begin position="11"/>
        <end position="175"/>
    </location>
</feature>
<dbReference type="InterPro" id="IPR011009">
    <property type="entry name" value="Kinase-like_dom_sf"/>
</dbReference>
<dbReference type="FunFam" id="3.40.50.10140:FF:000007">
    <property type="entry name" value="Disease resistance protein (TIR-NBS-LRR class)"/>
    <property type="match status" value="1"/>
</dbReference>
<dbReference type="Proteomes" id="UP000886595">
    <property type="component" value="Unassembled WGS sequence"/>
</dbReference>
<evidence type="ECO:0000256" key="6">
    <source>
        <dbReference type="ARBA" id="ARBA00022614"/>
    </source>
</evidence>
<dbReference type="InterPro" id="IPR001245">
    <property type="entry name" value="Ser-Thr/Tyr_kinase_cat_dom"/>
</dbReference>
<feature type="compositionally biased region" description="Low complexity" evidence="22">
    <location>
        <begin position="1069"/>
        <end position="1081"/>
    </location>
</feature>
<dbReference type="PROSITE" id="PS00108">
    <property type="entry name" value="PROTEIN_KINASE_ST"/>
    <property type="match status" value="1"/>
</dbReference>
<dbReference type="InterPro" id="IPR027417">
    <property type="entry name" value="P-loop_NTPase"/>
</dbReference>
<evidence type="ECO:0000256" key="10">
    <source>
        <dbReference type="ARBA" id="ARBA00022741"/>
    </source>
</evidence>
<organism evidence="25 26">
    <name type="scientific">Brassica carinata</name>
    <name type="common">Ethiopian mustard</name>
    <name type="synonym">Abyssinian cabbage</name>
    <dbReference type="NCBI Taxonomy" id="52824"/>
    <lineage>
        <taxon>Eukaryota</taxon>
        <taxon>Viridiplantae</taxon>
        <taxon>Streptophyta</taxon>
        <taxon>Embryophyta</taxon>
        <taxon>Tracheophyta</taxon>
        <taxon>Spermatophyta</taxon>
        <taxon>Magnoliopsida</taxon>
        <taxon>eudicotyledons</taxon>
        <taxon>Gunneridae</taxon>
        <taxon>Pentapetalae</taxon>
        <taxon>rosids</taxon>
        <taxon>malvids</taxon>
        <taxon>Brassicales</taxon>
        <taxon>Brassicaceae</taxon>
        <taxon>Brassiceae</taxon>
        <taxon>Brassica</taxon>
    </lineage>
</organism>
<dbReference type="InterPro" id="IPR002182">
    <property type="entry name" value="NB-ARC"/>
</dbReference>
<dbReference type="PROSITE" id="PS00107">
    <property type="entry name" value="PROTEIN_KINASE_ATP"/>
    <property type="match status" value="1"/>
</dbReference>
<dbReference type="Gene3D" id="1.10.8.430">
    <property type="entry name" value="Helical domain of apoptotic protease-activating factors"/>
    <property type="match status" value="1"/>
</dbReference>
<keyword evidence="16" id="KW-0472">Membrane</keyword>
<reference evidence="25 26" key="1">
    <citation type="submission" date="2020-02" db="EMBL/GenBank/DDBJ databases">
        <authorList>
            <person name="Ma Q."/>
            <person name="Huang Y."/>
            <person name="Song X."/>
            <person name="Pei D."/>
        </authorList>
    </citation>
    <scope>NUCLEOTIDE SEQUENCE [LARGE SCALE GENOMIC DNA]</scope>
    <source>
        <strain evidence="25">Sxm20200214</strain>
        <tissue evidence="25">Leaf</tissue>
    </source>
</reference>
<dbReference type="FunFam" id="3.30.200.20:FF:000445">
    <property type="entry name" value="Receptor-like cytosolic serine/threonine-protein kinase RBK2"/>
    <property type="match status" value="1"/>
</dbReference>
<keyword evidence="12" id="KW-0378">Hydrolase</keyword>
<dbReference type="FunFam" id="1.10.8.430:FF:000002">
    <property type="entry name" value="Disease resistance protein (TIR-NBS-LRR class)"/>
    <property type="match status" value="1"/>
</dbReference>
<dbReference type="FunFam" id="1.10.510.10:FF:000335">
    <property type="entry name" value="receptor-like cytosolic serine/threonine-protein kinase RBK2"/>
    <property type="match status" value="1"/>
</dbReference>
<evidence type="ECO:0000256" key="22">
    <source>
        <dbReference type="SAM" id="MobiDB-lite"/>
    </source>
</evidence>
<keyword evidence="5" id="KW-0597">Phosphoprotein</keyword>